<comment type="subcellular location">
    <subcellularLocation>
        <location evidence="1">Cell surface</location>
    </subcellularLocation>
</comment>
<name>A0A1C3ZYN8_9LACO</name>
<organism evidence="4 5">
    <name type="scientific">Weissella bombi</name>
    <dbReference type="NCBI Taxonomy" id="1505725"/>
    <lineage>
        <taxon>Bacteria</taxon>
        <taxon>Bacillati</taxon>
        <taxon>Bacillota</taxon>
        <taxon>Bacilli</taxon>
        <taxon>Lactobacillales</taxon>
        <taxon>Lactobacillaceae</taxon>
        <taxon>Weissella</taxon>
    </lineage>
</organism>
<evidence type="ECO:0000256" key="1">
    <source>
        <dbReference type="ARBA" id="ARBA00004241"/>
    </source>
</evidence>
<accession>A0A1C3ZYN8</accession>
<evidence type="ECO:0000256" key="2">
    <source>
        <dbReference type="ARBA" id="ARBA00023287"/>
    </source>
</evidence>
<dbReference type="GO" id="GO:0009986">
    <property type="term" value="C:cell surface"/>
    <property type="evidence" value="ECO:0007669"/>
    <property type="project" value="UniProtKB-SubCell"/>
</dbReference>
<dbReference type="Proteomes" id="UP000199268">
    <property type="component" value="Unassembled WGS sequence"/>
</dbReference>
<dbReference type="Pfam" id="PF07963">
    <property type="entry name" value="N_methyl"/>
    <property type="match status" value="1"/>
</dbReference>
<keyword evidence="3" id="KW-0812">Transmembrane</keyword>
<keyword evidence="2" id="KW-0178">Competence</keyword>
<evidence type="ECO:0000313" key="4">
    <source>
        <dbReference type="EMBL" id="SCB87489.1"/>
    </source>
</evidence>
<dbReference type="GO" id="GO:0030420">
    <property type="term" value="P:establishment of competence for transformation"/>
    <property type="evidence" value="ECO:0007669"/>
    <property type="project" value="UniProtKB-KW"/>
</dbReference>
<protein>
    <submittedName>
        <fullName evidence="4">Prepilin-type N-terminal cleavage/methylation domain-containing protein</fullName>
    </submittedName>
</protein>
<keyword evidence="3" id="KW-1133">Transmembrane helix</keyword>
<sequence>MVKRRGFTLVECMVALVVFSGILLAFAISSQGLQRVKQQQENDTQVILVNQFIKRLENDAHHYRVTGVSEDALAIFNTRTNKHYLLGLKGYCLCLYRSDGKFISYLLRVKYLNFKEIAPHLYQITLKFTNEAVFKEEIYINE</sequence>
<dbReference type="InterPro" id="IPR012902">
    <property type="entry name" value="N_methyl_site"/>
</dbReference>
<dbReference type="STRING" id="1505725.GA0061074_10366"/>
<dbReference type="OrthoDB" id="2149506at2"/>
<dbReference type="NCBIfam" id="TIGR02532">
    <property type="entry name" value="IV_pilin_GFxxxE"/>
    <property type="match status" value="1"/>
</dbReference>
<gene>
    <name evidence="4" type="ORF">GA0061074_10366</name>
</gene>
<feature type="transmembrane region" description="Helical" evidence="3">
    <location>
        <begin position="6"/>
        <end position="28"/>
    </location>
</feature>
<proteinExistence type="predicted"/>
<evidence type="ECO:0000313" key="5">
    <source>
        <dbReference type="Proteomes" id="UP000199268"/>
    </source>
</evidence>
<dbReference type="AlphaFoldDB" id="A0A1C3ZYN8"/>
<dbReference type="EMBL" id="FMAO01000003">
    <property type="protein sequence ID" value="SCB87489.1"/>
    <property type="molecule type" value="Genomic_DNA"/>
</dbReference>
<dbReference type="RefSeq" id="WP_092461889.1">
    <property type="nucleotide sequence ID" value="NZ_BJEE01000004.1"/>
</dbReference>
<keyword evidence="3" id="KW-0472">Membrane</keyword>
<evidence type="ECO:0000256" key="3">
    <source>
        <dbReference type="SAM" id="Phobius"/>
    </source>
</evidence>
<keyword evidence="5" id="KW-1185">Reference proteome</keyword>
<reference evidence="5" key="1">
    <citation type="submission" date="2016-08" db="EMBL/GenBank/DDBJ databases">
        <authorList>
            <person name="Varghese N."/>
            <person name="Submissions Spin"/>
        </authorList>
    </citation>
    <scope>NUCLEOTIDE SEQUENCE [LARGE SCALE GENOMIC DNA]</scope>
    <source>
        <strain evidence="5">R-53094</strain>
    </source>
</reference>